<gene>
    <name evidence="3" type="ORF">BSAL_89115</name>
</gene>
<dbReference type="OrthoDB" id="343114at2759"/>
<dbReference type="SUPFAM" id="SSF81606">
    <property type="entry name" value="PP2C-like"/>
    <property type="match status" value="1"/>
</dbReference>
<dbReference type="Pfam" id="PF00481">
    <property type="entry name" value="PP2C"/>
    <property type="match status" value="1"/>
</dbReference>
<proteinExistence type="predicted"/>
<feature type="region of interest" description="Disordered" evidence="1">
    <location>
        <begin position="1"/>
        <end position="125"/>
    </location>
</feature>
<reference evidence="4" key="1">
    <citation type="submission" date="2015-09" db="EMBL/GenBank/DDBJ databases">
        <authorList>
            <consortium name="Pathogen Informatics"/>
        </authorList>
    </citation>
    <scope>NUCLEOTIDE SEQUENCE [LARGE SCALE GENOMIC DNA]</scope>
    <source>
        <strain evidence="4">Lake Konstanz</strain>
    </source>
</reference>
<dbReference type="PROSITE" id="PS51746">
    <property type="entry name" value="PPM_2"/>
    <property type="match status" value="1"/>
</dbReference>
<dbReference type="PANTHER" id="PTHR13832:SF541">
    <property type="entry name" value="PHOSPHATASE 2C, PUTATIVE-RELATED"/>
    <property type="match status" value="1"/>
</dbReference>
<evidence type="ECO:0000259" key="2">
    <source>
        <dbReference type="PROSITE" id="PS51746"/>
    </source>
</evidence>
<dbReference type="InterPro" id="IPR036457">
    <property type="entry name" value="PPM-type-like_dom_sf"/>
</dbReference>
<dbReference type="AlphaFoldDB" id="A0A0S4J8Y7"/>
<dbReference type="InterPro" id="IPR015655">
    <property type="entry name" value="PP2C"/>
</dbReference>
<evidence type="ECO:0000256" key="1">
    <source>
        <dbReference type="SAM" id="MobiDB-lite"/>
    </source>
</evidence>
<dbReference type="PANTHER" id="PTHR13832">
    <property type="entry name" value="PROTEIN PHOSPHATASE 2C"/>
    <property type="match status" value="1"/>
</dbReference>
<dbReference type="InterPro" id="IPR001932">
    <property type="entry name" value="PPM-type_phosphatase-like_dom"/>
</dbReference>
<evidence type="ECO:0000313" key="3">
    <source>
        <dbReference type="EMBL" id="CUG84911.1"/>
    </source>
</evidence>
<feature type="region of interest" description="Disordered" evidence="1">
    <location>
        <begin position="451"/>
        <end position="517"/>
    </location>
</feature>
<feature type="compositionally biased region" description="Polar residues" evidence="1">
    <location>
        <begin position="496"/>
        <end position="508"/>
    </location>
</feature>
<accession>A0A0S4J8Y7</accession>
<sequence>MYNRRGVPPLQPTALAGGLGGGMPPPSPARSNQINNGQPPTPTSTSPSRRTPLSRYKNSSDSVAAVLGGSTSSSGGFTPVRVIPNGSNSQPRGHSTPPAPNRPSSLPGLGAVSSGSGSAFSPTMPLRQSSAGLLASVSSTPGTPSSSAPLQYEFKVLSSSGKTSQLPVQLFVGSGGLQGFRPTMEDEHFNLISAATTPDGQPVSLFGILDGHCGRRVAELGMRFVPECFLAHPAMGSNNALALAESIVQADRSVFQTIGKTDGGSTLITAVVQGRMLFVACLGDARAVVYDGVTTIPMSEDHKPADIKEQQRIVRCGGTVQFGRVCGCLAVSRALGDYEFKFTGTRFTNQRELMVSNLADVKQINITDATKFIVLGCDGVWDVLSNEEATRFVVDFLKRIGVEKLRSSDPTRVLDDCALKLADYAIERGSMDNVSVTIVFFHDIAQTMAQEPAPSSGAANGTSISSSSSSSQFQLGSPSGAGGPALYGLQRGGAPPQNQYHTPSSPQKRTPLVGRRY</sequence>
<dbReference type="CDD" id="cd00143">
    <property type="entry name" value="PP2Cc"/>
    <property type="match status" value="1"/>
</dbReference>
<protein>
    <submittedName>
        <fullName evidence="3">Protein phosphatase 2C, putative</fullName>
    </submittedName>
</protein>
<dbReference type="OMA" id="FGTWRID"/>
<dbReference type="SMART" id="SM00332">
    <property type="entry name" value="PP2Cc"/>
    <property type="match status" value="1"/>
</dbReference>
<dbReference type="EMBL" id="CYKH01001133">
    <property type="protein sequence ID" value="CUG84911.1"/>
    <property type="molecule type" value="Genomic_DNA"/>
</dbReference>
<name>A0A0S4J8Y7_BODSA</name>
<feature type="compositionally biased region" description="Low complexity" evidence="1">
    <location>
        <begin position="103"/>
        <end position="122"/>
    </location>
</feature>
<dbReference type="Proteomes" id="UP000051952">
    <property type="component" value="Unassembled WGS sequence"/>
</dbReference>
<evidence type="ECO:0000313" key="4">
    <source>
        <dbReference type="Proteomes" id="UP000051952"/>
    </source>
</evidence>
<organism evidence="3 4">
    <name type="scientific">Bodo saltans</name>
    <name type="common">Flagellated protozoan</name>
    <dbReference type="NCBI Taxonomy" id="75058"/>
    <lineage>
        <taxon>Eukaryota</taxon>
        <taxon>Discoba</taxon>
        <taxon>Euglenozoa</taxon>
        <taxon>Kinetoplastea</taxon>
        <taxon>Metakinetoplastina</taxon>
        <taxon>Eubodonida</taxon>
        <taxon>Bodonidae</taxon>
        <taxon>Bodo</taxon>
    </lineage>
</organism>
<feature type="compositionally biased region" description="Low complexity" evidence="1">
    <location>
        <begin position="455"/>
        <end position="478"/>
    </location>
</feature>
<feature type="domain" description="PPM-type phosphatase" evidence="2">
    <location>
        <begin position="171"/>
        <end position="441"/>
    </location>
</feature>
<feature type="compositionally biased region" description="Low complexity" evidence="1">
    <location>
        <begin position="43"/>
        <end position="55"/>
    </location>
</feature>
<keyword evidence="4" id="KW-1185">Reference proteome</keyword>
<dbReference type="VEuPathDB" id="TriTrypDB:BSAL_89115"/>
<dbReference type="GO" id="GO:0004722">
    <property type="term" value="F:protein serine/threonine phosphatase activity"/>
    <property type="evidence" value="ECO:0007669"/>
    <property type="project" value="InterPro"/>
</dbReference>
<dbReference type="Gene3D" id="3.60.40.10">
    <property type="entry name" value="PPM-type phosphatase domain"/>
    <property type="match status" value="1"/>
</dbReference>